<protein>
    <submittedName>
        <fullName evidence="3">Transcriptional regulator YheO</fullName>
    </submittedName>
</protein>
<accession>A0ABS4KHE6</accession>
<feature type="domain" description="YheO-like" evidence="1">
    <location>
        <begin position="5"/>
        <end position="118"/>
    </location>
</feature>
<gene>
    <name evidence="3" type="ORF">J2Z35_000340</name>
</gene>
<name>A0ABS4KHE6_9FIRM</name>
<proteinExistence type="predicted"/>
<dbReference type="Pfam" id="PF08348">
    <property type="entry name" value="PAS_6"/>
    <property type="match status" value="1"/>
</dbReference>
<dbReference type="PANTHER" id="PTHR35568">
    <property type="entry name" value="TRANSCRIPTIONAL REGULATOR DAUR"/>
    <property type="match status" value="1"/>
</dbReference>
<organism evidence="3 4">
    <name type="scientific">Acetoanaerobium pronyense</name>
    <dbReference type="NCBI Taxonomy" id="1482736"/>
    <lineage>
        <taxon>Bacteria</taxon>
        <taxon>Bacillati</taxon>
        <taxon>Bacillota</taxon>
        <taxon>Clostridia</taxon>
        <taxon>Peptostreptococcales</taxon>
        <taxon>Filifactoraceae</taxon>
        <taxon>Acetoanaerobium</taxon>
    </lineage>
</organism>
<evidence type="ECO:0000313" key="4">
    <source>
        <dbReference type="Proteomes" id="UP001314903"/>
    </source>
</evidence>
<comment type="caution">
    <text evidence="3">The sequence shown here is derived from an EMBL/GenBank/DDBJ whole genome shotgun (WGS) entry which is preliminary data.</text>
</comment>
<feature type="domain" description="Transcriptional regulator DauR-like HTH" evidence="2">
    <location>
        <begin position="159"/>
        <end position="218"/>
    </location>
</feature>
<evidence type="ECO:0000313" key="3">
    <source>
        <dbReference type="EMBL" id="MBP2026551.1"/>
    </source>
</evidence>
<evidence type="ECO:0000259" key="1">
    <source>
        <dbReference type="Pfam" id="PF08348"/>
    </source>
</evidence>
<dbReference type="Proteomes" id="UP001314903">
    <property type="component" value="Unassembled WGS sequence"/>
</dbReference>
<dbReference type="InterPro" id="IPR039445">
    <property type="entry name" value="DauR-like_HTH"/>
</dbReference>
<dbReference type="Pfam" id="PF13309">
    <property type="entry name" value="HTH_22"/>
    <property type="match status" value="1"/>
</dbReference>
<dbReference type="RefSeq" id="WP_209658716.1">
    <property type="nucleotide sequence ID" value="NZ_JAGGLI010000002.1"/>
</dbReference>
<dbReference type="InterPro" id="IPR013559">
    <property type="entry name" value="YheO"/>
</dbReference>
<dbReference type="PANTHER" id="PTHR35568:SF1">
    <property type="entry name" value="TRANSCRIPTIONAL REGULATOR DAUR"/>
    <property type="match status" value="1"/>
</dbReference>
<keyword evidence="4" id="KW-1185">Reference proteome</keyword>
<dbReference type="InterPro" id="IPR039446">
    <property type="entry name" value="DauR-like"/>
</dbReference>
<reference evidence="3 4" key="1">
    <citation type="submission" date="2021-03" db="EMBL/GenBank/DDBJ databases">
        <title>Genomic Encyclopedia of Type Strains, Phase IV (KMG-IV): sequencing the most valuable type-strain genomes for metagenomic binning, comparative biology and taxonomic classification.</title>
        <authorList>
            <person name="Goeker M."/>
        </authorList>
    </citation>
    <scope>NUCLEOTIDE SEQUENCE [LARGE SCALE GENOMIC DNA]</scope>
    <source>
        <strain evidence="3 4">DSM 27512</strain>
    </source>
</reference>
<evidence type="ECO:0000259" key="2">
    <source>
        <dbReference type="Pfam" id="PF13309"/>
    </source>
</evidence>
<sequence length="222" mass="25009">MSTLLKSYIHFADFIANSMGSNSEVAIYDLTVDGGYLFYISKTRFTGREIGNKLSNSLIETLKKYKENKKKSSNIPYMSKIPVKTKEGRLLRSSSYFIEEGEDVVGIINIAVDITDMVISGNFINSMLTELTGGPERNLSAESDILPDDFSSMEHHAYSIIDEVLMEIKTPPDALSADEKISIISMLNQRGVFQLKGIIGYVAKRLYTSEKTIYRYLNNLRQ</sequence>
<dbReference type="EMBL" id="JAGGLI010000002">
    <property type="protein sequence ID" value="MBP2026551.1"/>
    <property type="molecule type" value="Genomic_DNA"/>
</dbReference>